<keyword evidence="1" id="KW-0472">Membrane</keyword>
<dbReference type="EMBL" id="BAABHK010000005">
    <property type="protein sequence ID" value="GAA4627675.1"/>
    <property type="molecule type" value="Genomic_DNA"/>
</dbReference>
<dbReference type="RefSeq" id="WP_345432501.1">
    <property type="nucleotide sequence ID" value="NZ_BAABHK010000005.1"/>
</dbReference>
<sequence>MTGTSQNGHTTLEERAAVLTRMEGFSRFVLRHKLAVTLTWLALTVAGVLATSQIGGRLAKQNTMPGRPSYETNAAIARTYGTGGDGDRLDHGVRARHGVRVPVRAVHGL</sequence>
<name>A0ABP8UAC8_9ACTN</name>
<reference evidence="3" key="1">
    <citation type="journal article" date="2019" name="Int. J. Syst. Evol. Microbiol.">
        <title>The Global Catalogue of Microorganisms (GCM) 10K type strain sequencing project: providing services to taxonomists for standard genome sequencing and annotation.</title>
        <authorList>
            <consortium name="The Broad Institute Genomics Platform"/>
            <consortium name="The Broad Institute Genome Sequencing Center for Infectious Disease"/>
            <person name="Wu L."/>
            <person name="Ma J."/>
        </authorList>
    </citation>
    <scope>NUCLEOTIDE SEQUENCE [LARGE SCALE GENOMIC DNA]</scope>
    <source>
        <strain evidence="3">JCM 17939</strain>
    </source>
</reference>
<feature type="transmembrane region" description="Helical" evidence="1">
    <location>
        <begin position="34"/>
        <end position="54"/>
    </location>
</feature>
<evidence type="ECO:0000313" key="2">
    <source>
        <dbReference type="EMBL" id="GAA4627675.1"/>
    </source>
</evidence>
<comment type="caution">
    <text evidence="2">The sequence shown here is derived from an EMBL/GenBank/DDBJ whole genome shotgun (WGS) entry which is preliminary data.</text>
</comment>
<protein>
    <submittedName>
        <fullName evidence="2">Uncharacterized protein</fullName>
    </submittedName>
</protein>
<keyword evidence="3" id="KW-1185">Reference proteome</keyword>
<keyword evidence="1" id="KW-0812">Transmembrane</keyword>
<organism evidence="2 3">
    <name type="scientific">Actinoallomurus vinaceus</name>
    <dbReference type="NCBI Taxonomy" id="1080074"/>
    <lineage>
        <taxon>Bacteria</taxon>
        <taxon>Bacillati</taxon>
        <taxon>Actinomycetota</taxon>
        <taxon>Actinomycetes</taxon>
        <taxon>Streptosporangiales</taxon>
        <taxon>Thermomonosporaceae</taxon>
        <taxon>Actinoallomurus</taxon>
    </lineage>
</organism>
<keyword evidence="1" id="KW-1133">Transmembrane helix</keyword>
<evidence type="ECO:0000256" key="1">
    <source>
        <dbReference type="SAM" id="Phobius"/>
    </source>
</evidence>
<accession>A0ABP8UAC8</accession>
<proteinExistence type="predicted"/>
<gene>
    <name evidence="2" type="ORF">GCM10023196_040860</name>
</gene>
<dbReference type="Proteomes" id="UP001501442">
    <property type="component" value="Unassembled WGS sequence"/>
</dbReference>
<evidence type="ECO:0000313" key="3">
    <source>
        <dbReference type="Proteomes" id="UP001501442"/>
    </source>
</evidence>